<dbReference type="SUPFAM" id="SSF53383">
    <property type="entry name" value="PLP-dependent transferases"/>
    <property type="match status" value="1"/>
</dbReference>
<feature type="domain" description="Aminotransferase class I/classII large" evidence="2">
    <location>
        <begin position="80"/>
        <end position="305"/>
    </location>
</feature>
<evidence type="ECO:0000259" key="2">
    <source>
        <dbReference type="Pfam" id="PF00155"/>
    </source>
</evidence>
<proteinExistence type="predicted"/>
<reference evidence="3 4" key="1">
    <citation type="journal article" date="2016" name="Mol. Biol. Evol.">
        <title>Comparative Genomics of Early-Diverging Mushroom-Forming Fungi Provides Insights into the Origins of Lignocellulose Decay Capabilities.</title>
        <authorList>
            <person name="Nagy L.G."/>
            <person name="Riley R."/>
            <person name="Tritt A."/>
            <person name="Adam C."/>
            <person name="Daum C."/>
            <person name="Floudas D."/>
            <person name="Sun H."/>
            <person name="Yadav J.S."/>
            <person name="Pangilinan J."/>
            <person name="Larsson K.H."/>
            <person name="Matsuura K."/>
            <person name="Barry K."/>
            <person name="Labutti K."/>
            <person name="Kuo R."/>
            <person name="Ohm R.A."/>
            <person name="Bhattacharya S.S."/>
            <person name="Shirouzu T."/>
            <person name="Yoshinaga Y."/>
            <person name="Martin F.M."/>
            <person name="Grigoriev I.V."/>
            <person name="Hibbett D.S."/>
        </authorList>
    </citation>
    <scope>NUCLEOTIDE SEQUENCE [LARGE SCALE GENOMIC DNA]</scope>
    <source>
        <strain evidence="3 4">HHB14362 ss-1</strain>
    </source>
</reference>
<protein>
    <submittedName>
        <fullName evidence="3">PLP-dependent transferase</fullName>
    </submittedName>
</protein>
<dbReference type="GO" id="GO:0030170">
    <property type="term" value="F:pyridoxal phosphate binding"/>
    <property type="evidence" value="ECO:0007669"/>
    <property type="project" value="InterPro"/>
</dbReference>
<evidence type="ECO:0000313" key="4">
    <source>
        <dbReference type="Proteomes" id="UP000076761"/>
    </source>
</evidence>
<name>A0A165RQH8_9AGAM</name>
<sequence length="308" mass="34609">MSLSNRGSQRTRLLAPGGQLYNFFRRISDEWEPDYREGVVQLDISENDLMWPELIHKNLTVQDAHKWPSISGRMLPSCSSALLASFASLLGEYFKPHKPLTSDHLVGGAGCTLLLEQVVRAITDPGDVILIPVPFWSMFATIVAKADVTLCPLPTIVNESDGFIPSGTAIVELESLLKWSDATEIAWHEHIAQLAREGKRSRAILLTNPQNPLGRCYSREYLCRIADFCEKEGHDLFLISDEVFALSVHDPTVTRTYLHHRHLLADSHRMTGFHSILSLEADKETICKSSRFVVLWSMSKDFGVSHAR</sequence>
<dbReference type="EMBL" id="KV425580">
    <property type="protein sequence ID" value="KZT24136.1"/>
    <property type="molecule type" value="Genomic_DNA"/>
</dbReference>
<keyword evidence="3" id="KW-0808">Transferase</keyword>
<keyword evidence="4" id="KW-1185">Reference proteome</keyword>
<evidence type="ECO:0000256" key="1">
    <source>
        <dbReference type="ARBA" id="ARBA00022898"/>
    </source>
</evidence>
<dbReference type="PANTHER" id="PTHR43795:SF39">
    <property type="entry name" value="AMINOTRANSFERASE CLASS I_CLASSII DOMAIN-CONTAINING PROTEIN"/>
    <property type="match status" value="1"/>
</dbReference>
<dbReference type="InterPro" id="IPR004839">
    <property type="entry name" value="Aminotransferase_I/II_large"/>
</dbReference>
<dbReference type="InterPro" id="IPR015424">
    <property type="entry name" value="PyrdxlP-dep_Trfase"/>
</dbReference>
<dbReference type="GO" id="GO:0006520">
    <property type="term" value="P:amino acid metabolic process"/>
    <property type="evidence" value="ECO:0007669"/>
    <property type="project" value="TreeGrafter"/>
</dbReference>
<dbReference type="CDD" id="cd00609">
    <property type="entry name" value="AAT_like"/>
    <property type="match status" value="1"/>
</dbReference>
<keyword evidence="1" id="KW-0663">Pyridoxal phosphate</keyword>
<dbReference type="InterPro" id="IPR050478">
    <property type="entry name" value="Ethylene_sulfur-biosynth"/>
</dbReference>
<dbReference type="InParanoid" id="A0A165RQH8"/>
<dbReference type="AlphaFoldDB" id="A0A165RQH8"/>
<dbReference type="GO" id="GO:0008483">
    <property type="term" value="F:transaminase activity"/>
    <property type="evidence" value="ECO:0007669"/>
    <property type="project" value="TreeGrafter"/>
</dbReference>
<dbReference type="Proteomes" id="UP000076761">
    <property type="component" value="Unassembled WGS sequence"/>
</dbReference>
<dbReference type="Gene3D" id="3.40.640.10">
    <property type="entry name" value="Type I PLP-dependent aspartate aminotransferase-like (Major domain)"/>
    <property type="match status" value="1"/>
</dbReference>
<dbReference type="PANTHER" id="PTHR43795">
    <property type="entry name" value="BIFUNCTIONAL ASPARTATE AMINOTRANSFERASE AND GLUTAMATE/ASPARTATE-PREPHENATE AMINOTRANSFERASE-RELATED"/>
    <property type="match status" value="1"/>
</dbReference>
<dbReference type="Pfam" id="PF00155">
    <property type="entry name" value="Aminotran_1_2"/>
    <property type="match status" value="1"/>
</dbReference>
<evidence type="ECO:0000313" key="3">
    <source>
        <dbReference type="EMBL" id="KZT24136.1"/>
    </source>
</evidence>
<dbReference type="OrthoDB" id="7042322at2759"/>
<organism evidence="3 4">
    <name type="scientific">Neolentinus lepideus HHB14362 ss-1</name>
    <dbReference type="NCBI Taxonomy" id="1314782"/>
    <lineage>
        <taxon>Eukaryota</taxon>
        <taxon>Fungi</taxon>
        <taxon>Dikarya</taxon>
        <taxon>Basidiomycota</taxon>
        <taxon>Agaricomycotina</taxon>
        <taxon>Agaricomycetes</taxon>
        <taxon>Gloeophyllales</taxon>
        <taxon>Gloeophyllaceae</taxon>
        <taxon>Neolentinus</taxon>
    </lineage>
</organism>
<gene>
    <name evidence="3" type="ORF">NEOLEDRAFT_1068166</name>
</gene>
<dbReference type="STRING" id="1314782.A0A165RQH8"/>
<dbReference type="InterPro" id="IPR015421">
    <property type="entry name" value="PyrdxlP-dep_Trfase_major"/>
</dbReference>
<accession>A0A165RQH8</accession>